<comment type="cofactor">
    <cofactor evidence="1">
        <name>Ca(2+)</name>
        <dbReference type="ChEBI" id="CHEBI:29108"/>
    </cofactor>
</comment>
<evidence type="ECO:0000256" key="7">
    <source>
        <dbReference type="SAM" id="SignalP"/>
    </source>
</evidence>
<dbReference type="PANTHER" id="PTHR45953">
    <property type="entry name" value="IDURONATE 2-SULFATASE"/>
    <property type="match status" value="1"/>
</dbReference>
<comment type="similarity">
    <text evidence="2">Belongs to the sulfatase family.</text>
</comment>
<keyword evidence="6" id="KW-0106">Calcium</keyword>
<evidence type="ECO:0000256" key="5">
    <source>
        <dbReference type="ARBA" id="ARBA00022801"/>
    </source>
</evidence>
<evidence type="ECO:0000256" key="2">
    <source>
        <dbReference type="ARBA" id="ARBA00008779"/>
    </source>
</evidence>
<dbReference type="EMBL" id="JACBAZ010000011">
    <property type="protein sequence ID" value="NWK57382.1"/>
    <property type="molecule type" value="Genomic_DNA"/>
</dbReference>
<feature type="chain" id="PRO_5032536626" evidence="7">
    <location>
        <begin position="20"/>
        <end position="486"/>
    </location>
</feature>
<keyword evidence="3" id="KW-0479">Metal-binding</keyword>
<protein>
    <submittedName>
        <fullName evidence="9">Sulfatase</fullName>
    </submittedName>
</protein>
<dbReference type="GO" id="GO:0004423">
    <property type="term" value="F:iduronate-2-sulfatase activity"/>
    <property type="evidence" value="ECO:0007669"/>
    <property type="project" value="InterPro"/>
</dbReference>
<dbReference type="SUPFAM" id="SSF53649">
    <property type="entry name" value="Alkaline phosphatase-like"/>
    <property type="match status" value="1"/>
</dbReference>
<evidence type="ECO:0000313" key="9">
    <source>
        <dbReference type="EMBL" id="NWK57382.1"/>
    </source>
</evidence>
<dbReference type="PANTHER" id="PTHR45953:SF1">
    <property type="entry name" value="IDURONATE 2-SULFATASE"/>
    <property type="match status" value="1"/>
</dbReference>
<evidence type="ECO:0000259" key="8">
    <source>
        <dbReference type="Pfam" id="PF00884"/>
    </source>
</evidence>
<comment type="caution">
    <text evidence="9">The sequence shown here is derived from an EMBL/GenBank/DDBJ whole genome shotgun (WGS) entry which is preliminary data.</text>
</comment>
<dbReference type="Gene3D" id="3.40.720.10">
    <property type="entry name" value="Alkaline Phosphatase, subunit A"/>
    <property type="match status" value="1"/>
</dbReference>
<proteinExistence type="inferred from homology"/>
<name>A0A851GK50_9BACT</name>
<keyword evidence="5" id="KW-0378">Hydrolase</keyword>
<evidence type="ECO:0000256" key="4">
    <source>
        <dbReference type="ARBA" id="ARBA00022729"/>
    </source>
</evidence>
<dbReference type="Proteomes" id="UP000557872">
    <property type="component" value="Unassembled WGS sequence"/>
</dbReference>
<feature type="domain" description="Sulfatase N-terminal" evidence="8">
    <location>
        <begin position="32"/>
        <end position="386"/>
    </location>
</feature>
<evidence type="ECO:0000256" key="6">
    <source>
        <dbReference type="ARBA" id="ARBA00022837"/>
    </source>
</evidence>
<reference evidence="9 10" key="1">
    <citation type="submission" date="2020-07" db="EMBL/GenBank/DDBJ databases">
        <title>Roseicoccus Jingziensis gen. nov., sp. nov., isolated from coastal seawater.</title>
        <authorList>
            <person name="Feng X."/>
        </authorList>
    </citation>
    <scope>NUCLEOTIDE SEQUENCE [LARGE SCALE GENOMIC DNA]</scope>
    <source>
        <strain evidence="9 10">N1E253</strain>
    </source>
</reference>
<dbReference type="GO" id="GO:0005737">
    <property type="term" value="C:cytoplasm"/>
    <property type="evidence" value="ECO:0007669"/>
    <property type="project" value="TreeGrafter"/>
</dbReference>
<feature type="signal peptide" evidence="7">
    <location>
        <begin position="1"/>
        <end position="19"/>
    </location>
</feature>
<organism evidence="9 10">
    <name type="scientific">Oceaniferula marina</name>
    <dbReference type="NCBI Taxonomy" id="2748318"/>
    <lineage>
        <taxon>Bacteria</taxon>
        <taxon>Pseudomonadati</taxon>
        <taxon>Verrucomicrobiota</taxon>
        <taxon>Verrucomicrobiia</taxon>
        <taxon>Verrucomicrobiales</taxon>
        <taxon>Verrucomicrobiaceae</taxon>
        <taxon>Oceaniferula</taxon>
    </lineage>
</organism>
<dbReference type="AlphaFoldDB" id="A0A851GK50"/>
<dbReference type="Pfam" id="PF00884">
    <property type="entry name" value="Sulfatase"/>
    <property type="match status" value="1"/>
</dbReference>
<sequence length="486" mass="54458">MLSILGLALVCTVPFHTAAAEESPLAEQNRYNVLMICIDDLRNELGCYGVEEVSSPNIDRLADSSITFSNHYVQVPTCGASRYALLTGRRPSSSKGMSNNAFHNLGKGKSKDLSLSLPENFKRSDYTTVTIGKVSHTPDSKNYRYNGSGPGTPEIPNAWTEMDMPYGPWKYGWGCFFAYDKGKHREDKSGYRPVMEFPDVKDNELPDGQNCEHALKKLEQLKKQKKPFFLAVGFYKPHLPFVAPKKYRDIYNDVDVKDSAVVKRGNTAYAHRSGEFYGYHMPNKPLTAEDRIQTKKAYYACVSYTDALVGRLLDKLKELDLEKNTIVVLWSDHGWFLGEHAIWGKHSPLERSVQSPLMIRVPGKAGGMTSAVVETLDVYPTLLDLCQLSDTQTAFPLGGSSLTPVLDKPEHAGKNAAISYWGKSRSVRSGQYRLIATRQGKNGWTKRELYDHSQDPEETHNLISKKPEVAERLLKLLDADAPILIK</sequence>
<gene>
    <name evidence="9" type="ORF">HW115_17310</name>
</gene>
<evidence type="ECO:0000256" key="1">
    <source>
        <dbReference type="ARBA" id="ARBA00001913"/>
    </source>
</evidence>
<dbReference type="InterPro" id="IPR017850">
    <property type="entry name" value="Alkaline_phosphatase_core_sf"/>
</dbReference>
<dbReference type="InterPro" id="IPR035874">
    <property type="entry name" value="IDS"/>
</dbReference>
<keyword evidence="4 7" id="KW-0732">Signal</keyword>
<keyword evidence="10" id="KW-1185">Reference proteome</keyword>
<dbReference type="GO" id="GO:0046872">
    <property type="term" value="F:metal ion binding"/>
    <property type="evidence" value="ECO:0007669"/>
    <property type="project" value="UniProtKB-KW"/>
</dbReference>
<accession>A0A851GK50</accession>
<dbReference type="InterPro" id="IPR000917">
    <property type="entry name" value="Sulfatase_N"/>
</dbReference>
<evidence type="ECO:0000256" key="3">
    <source>
        <dbReference type="ARBA" id="ARBA00022723"/>
    </source>
</evidence>
<evidence type="ECO:0000313" key="10">
    <source>
        <dbReference type="Proteomes" id="UP000557872"/>
    </source>
</evidence>
<dbReference type="CDD" id="cd16030">
    <property type="entry name" value="iduronate-2-sulfatase"/>
    <property type="match status" value="1"/>
</dbReference>